<evidence type="ECO:0000313" key="1">
    <source>
        <dbReference type="EMBL" id="KAK0146197.1"/>
    </source>
</evidence>
<reference evidence="1" key="1">
    <citation type="journal article" date="2023" name="Front. Mar. Sci.">
        <title>A new Merluccius polli reference genome to investigate the effects of global change in West African waters.</title>
        <authorList>
            <person name="Mateo J.L."/>
            <person name="Blanco-Fernandez C."/>
            <person name="Garcia-Vazquez E."/>
            <person name="Machado-Schiaffino G."/>
        </authorList>
    </citation>
    <scope>NUCLEOTIDE SEQUENCE</scope>
    <source>
        <strain evidence="1">C29</strain>
        <tissue evidence="1">Fin</tissue>
    </source>
</reference>
<comment type="caution">
    <text evidence="1">The sequence shown here is derived from an EMBL/GenBank/DDBJ whole genome shotgun (WGS) entry which is preliminary data.</text>
</comment>
<dbReference type="AlphaFoldDB" id="A0AA47P484"/>
<dbReference type="EMBL" id="JAOPHQ010002607">
    <property type="protein sequence ID" value="KAK0146197.1"/>
    <property type="molecule type" value="Genomic_DNA"/>
</dbReference>
<name>A0AA47P484_MERPO</name>
<sequence>MVKGQYREKVESCYSSSNTRLMWRGLRTITDYKGKRCSAGEVPAPLPEELNSFYTRFENHTKPEVLLEQDNCPLQISRQTCKFFKKVNAPPPHWHRCPAGMCAGPPAVLPIHPRLHGPTRLCQVPRPHHRHRLFHRWRRVSLQSNKSNNLLLNVGKNKEMIVDWRGGHAPIHMEGTAVERVSCEDLSWSQHTDSETAAILFAVIPALYKCTIESVLAGSITVWYGSCPALECKALQRVVRSAQRITRTELPTIQDLYSQCCRRKAQRILSDLSHPRHRLFTLLPSGRWYRSIRTHTSRFRDSFYPQAIRLLNC</sequence>
<proteinExistence type="predicted"/>
<evidence type="ECO:0000313" key="2">
    <source>
        <dbReference type="Proteomes" id="UP001174136"/>
    </source>
</evidence>
<organism evidence="1 2">
    <name type="scientific">Merluccius polli</name>
    <name type="common">Benguela hake</name>
    <name type="synonym">Merluccius cadenati</name>
    <dbReference type="NCBI Taxonomy" id="89951"/>
    <lineage>
        <taxon>Eukaryota</taxon>
        <taxon>Metazoa</taxon>
        <taxon>Chordata</taxon>
        <taxon>Craniata</taxon>
        <taxon>Vertebrata</taxon>
        <taxon>Euteleostomi</taxon>
        <taxon>Actinopterygii</taxon>
        <taxon>Neopterygii</taxon>
        <taxon>Teleostei</taxon>
        <taxon>Neoteleostei</taxon>
        <taxon>Acanthomorphata</taxon>
        <taxon>Zeiogadaria</taxon>
        <taxon>Gadariae</taxon>
        <taxon>Gadiformes</taxon>
        <taxon>Gadoidei</taxon>
        <taxon>Merlucciidae</taxon>
        <taxon>Merluccius</taxon>
    </lineage>
</organism>
<gene>
    <name evidence="1" type="ORF">N1851_014495</name>
</gene>
<keyword evidence="2" id="KW-1185">Reference proteome</keyword>
<protein>
    <submittedName>
        <fullName evidence="1">Uncharacterized protein</fullName>
    </submittedName>
</protein>
<dbReference type="Proteomes" id="UP001174136">
    <property type="component" value="Unassembled WGS sequence"/>
</dbReference>
<accession>A0AA47P484</accession>